<accession>G7YY44</accession>
<keyword evidence="3" id="KW-1185">Reference proteome</keyword>
<sequence>ISQQQAAVDEFELKSDAEYSRTPSPFDSSFRVSKRHLRSIFRATCGPLDGHYNFQVVATSHVLTPTYTQTHLHIGKPSILKTHKTRARAGSRTSIALHKSTDNMEHHFLIAYVRHIVPFAERIHVIEIQIAEIWSGDVMHLVLTKRVLRFHLKTRAGHQLRGQNKSTKSNKLSSDPNSYTTHVCSLAIQLHR</sequence>
<evidence type="ECO:0000313" key="2">
    <source>
        <dbReference type="EMBL" id="GAA57873.1"/>
    </source>
</evidence>
<name>G7YY44_CLOSI</name>
<reference evidence="2" key="1">
    <citation type="journal article" date="2011" name="Genome Biol.">
        <title>The draft genome of the carcinogenic human liver fluke Clonorchis sinensis.</title>
        <authorList>
            <person name="Wang X."/>
            <person name="Chen W."/>
            <person name="Huang Y."/>
            <person name="Sun J."/>
            <person name="Men J."/>
            <person name="Liu H."/>
            <person name="Luo F."/>
            <person name="Guo L."/>
            <person name="Lv X."/>
            <person name="Deng C."/>
            <person name="Zhou C."/>
            <person name="Fan Y."/>
            <person name="Li X."/>
            <person name="Huang L."/>
            <person name="Hu Y."/>
            <person name="Liang C."/>
            <person name="Hu X."/>
            <person name="Xu J."/>
            <person name="Yu X."/>
        </authorList>
    </citation>
    <scope>NUCLEOTIDE SEQUENCE [LARGE SCALE GENOMIC DNA]</scope>
    <source>
        <strain evidence="2">Henan</strain>
    </source>
</reference>
<dbReference type="AlphaFoldDB" id="G7YY44"/>
<gene>
    <name evidence="2" type="ORF">CLF_113298</name>
</gene>
<reference key="2">
    <citation type="submission" date="2011-10" db="EMBL/GenBank/DDBJ databases">
        <title>The genome and transcriptome sequence of Clonorchis sinensis provide insights into the carcinogenic liver fluke.</title>
        <authorList>
            <person name="Wang X."/>
            <person name="Huang Y."/>
            <person name="Chen W."/>
            <person name="Liu H."/>
            <person name="Guo L."/>
            <person name="Chen Y."/>
            <person name="Luo F."/>
            <person name="Zhou W."/>
            <person name="Sun J."/>
            <person name="Mao Q."/>
            <person name="Liang P."/>
            <person name="Zhou C."/>
            <person name="Tian Y."/>
            <person name="Men J."/>
            <person name="Lv X."/>
            <person name="Huang L."/>
            <person name="Zhou J."/>
            <person name="Hu Y."/>
            <person name="Li R."/>
            <person name="Zhang F."/>
            <person name="Lei H."/>
            <person name="Li X."/>
            <person name="Hu X."/>
            <person name="Liang C."/>
            <person name="Xu J."/>
            <person name="Wu Z."/>
            <person name="Yu X."/>
        </authorList>
    </citation>
    <scope>NUCLEOTIDE SEQUENCE</scope>
    <source>
        <strain>Henan</strain>
    </source>
</reference>
<dbReference type="Proteomes" id="UP000008909">
    <property type="component" value="Unassembled WGS sequence"/>
</dbReference>
<protein>
    <submittedName>
        <fullName evidence="2">Uncharacterized protein</fullName>
    </submittedName>
</protein>
<evidence type="ECO:0000256" key="1">
    <source>
        <dbReference type="SAM" id="MobiDB-lite"/>
    </source>
</evidence>
<evidence type="ECO:0000313" key="3">
    <source>
        <dbReference type="Proteomes" id="UP000008909"/>
    </source>
</evidence>
<feature type="region of interest" description="Disordered" evidence="1">
    <location>
        <begin position="159"/>
        <end position="178"/>
    </location>
</feature>
<proteinExistence type="predicted"/>
<feature type="non-terminal residue" evidence="2">
    <location>
        <position position="1"/>
    </location>
</feature>
<feature type="compositionally biased region" description="Polar residues" evidence="1">
    <location>
        <begin position="161"/>
        <end position="178"/>
    </location>
</feature>
<organism evidence="2 3">
    <name type="scientific">Clonorchis sinensis</name>
    <name type="common">Chinese liver fluke</name>
    <dbReference type="NCBI Taxonomy" id="79923"/>
    <lineage>
        <taxon>Eukaryota</taxon>
        <taxon>Metazoa</taxon>
        <taxon>Spiralia</taxon>
        <taxon>Lophotrochozoa</taxon>
        <taxon>Platyhelminthes</taxon>
        <taxon>Trematoda</taxon>
        <taxon>Digenea</taxon>
        <taxon>Opisthorchiida</taxon>
        <taxon>Opisthorchiata</taxon>
        <taxon>Opisthorchiidae</taxon>
        <taxon>Clonorchis</taxon>
    </lineage>
</organism>
<dbReference type="EMBL" id="DF145134">
    <property type="protein sequence ID" value="GAA57873.1"/>
    <property type="molecule type" value="Genomic_DNA"/>
</dbReference>